<dbReference type="STRING" id="861299.J421_4501"/>
<dbReference type="OrthoDB" id="975083at2"/>
<dbReference type="InterPro" id="IPR011990">
    <property type="entry name" value="TPR-like_helical_dom_sf"/>
</dbReference>
<evidence type="ECO:0000313" key="6">
    <source>
        <dbReference type="Proteomes" id="UP000019151"/>
    </source>
</evidence>
<feature type="signal peptide" evidence="4">
    <location>
        <begin position="1"/>
        <end position="20"/>
    </location>
</feature>
<feature type="chain" id="PRO_5004795861" evidence="4">
    <location>
        <begin position="21"/>
        <end position="316"/>
    </location>
</feature>
<sequence>MRLALLLLAVPATLAAQSKADGTLCGHLGNPRFPTARTSAQQLAQSEAGRGAFFAGCLAFVDGQYGDAANAFQRAVAADASNPVAHFYLGRAYGAQAQRANIFSKASLAKKTKHEFDRAVQLDPEYLDAREGLVEYYTQAPGILGGSKEKARAQIEEIRRRDTWWGGFVAARIAGRDRDWSTVIHEYDRLAAEYPDSLNAWASLAFGYAQQKRWDDAWQTIERMQHAVPGSMLSHFVVGRLAAESGQQLERGEQSLKRYLAYTPQPGEPPLASAHWRLGTIYEERGRSDAARAEYQTAVSLDPKLTGARDALAKLK</sequence>
<dbReference type="KEGG" id="gba:J421_4501"/>
<keyword evidence="2 3" id="KW-0802">TPR repeat</keyword>
<reference evidence="5 6" key="1">
    <citation type="journal article" date="2014" name="Genome Announc.">
        <title>Genome Sequence and Methylome of Soil Bacterium Gemmatirosa kalamazoonensis KBS708T, a Member of the Rarely Cultivated Gemmatimonadetes Phylum.</title>
        <authorList>
            <person name="Debruyn J.M."/>
            <person name="Radosevich M."/>
            <person name="Wommack K.E."/>
            <person name="Polson S.W."/>
            <person name="Hauser L.J."/>
            <person name="Fawaz M.N."/>
            <person name="Korlach J."/>
            <person name="Tsai Y.C."/>
        </authorList>
    </citation>
    <scope>NUCLEOTIDE SEQUENCE [LARGE SCALE GENOMIC DNA]</scope>
    <source>
        <strain evidence="5 6">KBS708</strain>
    </source>
</reference>
<evidence type="ECO:0000256" key="3">
    <source>
        <dbReference type="PROSITE-ProRule" id="PRU00339"/>
    </source>
</evidence>
<name>W0RR33_9BACT</name>
<dbReference type="EMBL" id="CP007128">
    <property type="protein sequence ID" value="AHG92038.1"/>
    <property type="molecule type" value="Genomic_DNA"/>
</dbReference>
<evidence type="ECO:0000313" key="5">
    <source>
        <dbReference type="EMBL" id="AHG92038.1"/>
    </source>
</evidence>
<dbReference type="InParanoid" id="W0RR33"/>
<keyword evidence="4" id="KW-0732">Signal</keyword>
<dbReference type="HOGENOM" id="CLU_068881_0_0_0"/>
<dbReference type="SUPFAM" id="SSF48452">
    <property type="entry name" value="TPR-like"/>
    <property type="match status" value="2"/>
</dbReference>
<dbReference type="InterPro" id="IPR013105">
    <property type="entry name" value="TPR_2"/>
</dbReference>
<dbReference type="PANTHER" id="PTHR45586:SF1">
    <property type="entry name" value="LIPOPOLYSACCHARIDE ASSEMBLY PROTEIN B"/>
    <property type="match status" value="1"/>
</dbReference>
<dbReference type="Gene3D" id="1.25.40.10">
    <property type="entry name" value="Tetratricopeptide repeat domain"/>
    <property type="match status" value="2"/>
</dbReference>
<dbReference type="Pfam" id="PF13432">
    <property type="entry name" value="TPR_16"/>
    <property type="match status" value="1"/>
</dbReference>
<keyword evidence="6" id="KW-1185">Reference proteome</keyword>
<protein>
    <submittedName>
        <fullName evidence="5">Tetratricopeptide repeat-containing protein</fullName>
    </submittedName>
</protein>
<dbReference type="Proteomes" id="UP000019151">
    <property type="component" value="Chromosome"/>
</dbReference>
<evidence type="ECO:0000256" key="2">
    <source>
        <dbReference type="ARBA" id="ARBA00022803"/>
    </source>
</evidence>
<dbReference type="PROSITE" id="PS50005">
    <property type="entry name" value="TPR"/>
    <property type="match status" value="1"/>
</dbReference>
<evidence type="ECO:0000256" key="4">
    <source>
        <dbReference type="SAM" id="SignalP"/>
    </source>
</evidence>
<gene>
    <name evidence="5" type="ORF">J421_4501</name>
</gene>
<organism evidence="5 6">
    <name type="scientific">Gemmatirosa kalamazoonensis</name>
    <dbReference type="NCBI Taxonomy" id="861299"/>
    <lineage>
        <taxon>Bacteria</taxon>
        <taxon>Pseudomonadati</taxon>
        <taxon>Gemmatimonadota</taxon>
        <taxon>Gemmatimonadia</taxon>
        <taxon>Gemmatimonadales</taxon>
        <taxon>Gemmatimonadaceae</taxon>
        <taxon>Gemmatirosa</taxon>
    </lineage>
</organism>
<dbReference type="eggNOG" id="COG0457">
    <property type="taxonomic scope" value="Bacteria"/>
</dbReference>
<dbReference type="RefSeq" id="WP_025413468.1">
    <property type="nucleotide sequence ID" value="NZ_CP007128.1"/>
</dbReference>
<evidence type="ECO:0000256" key="1">
    <source>
        <dbReference type="ARBA" id="ARBA00022737"/>
    </source>
</evidence>
<proteinExistence type="predicted"/>
<dbReference type="InterPro" id="IPR019734">
    <property type="entry name" value="TPR_rpt"/>
</dbReference>
<dbReference type="AlphaFoldDB" id="W0RR33"/>
<dbReference type="InterPro" id="IPR051012">
    <property type="entry name" value="CellSynth/LPSAsmb/PSIAsmb"/>
</dbReference>
<keyword evidence="1" id="KW-0677">Repeat</keyword>
<dbReference type="PANTHER" id="PTHR45586">
    <property type="entry name" value="TPR REPEAT-CONTAINING PROTEIN PA4667"/>
    <property type="match status" value="1"/>
</dbReference>
<accession>W0RR33</accession>
<dbReference type="SMART" id="SM00028">
    <property type="entry name" value="TPR"/>
    <property type="match status" value="4"/>
</dbReference>
<dbReference type="Pfam" id="PF07719">
    <property type="entry name" value="TPR_2"/>
    <property type="match status" value="1"/>
</dbReference>
<feature type="repeat" description="TPR" evidence="3">
    <location>
        <begin position="272"/>
        <end position="305"/>
    </location>
</feature>